<feature type="transmembrane region" description="Helical" evidence="1">
    <location>
        <begin position="66"/>
        <end position="84"/>
    </location>
</feature>
<evidence type="ECO:0000313" key="4">
    <source>
        <dbReference type="Proteomes" id="UP000245488"/>
    </source>
</evidence>
<dbReference type="AlphaFoldDB" id="A0A317G4R1"/>
<dbReference type="InterPro" id="IPR050469">
    <property type="entry name" value="Diguanylate_Cyclase"/>
</dbReference>
<keyword evidence="1" id="KW-0472">Membrane</keyword>
<dbReference type="Pfam" id="PF00990">
    <property type="entry name" value="GGDEF"/>
    <property type="match status" value="1"/>
</dbReference>
<dbReference type="Proteomes" id="UP000245488">
    <property type="component" value="Chromosome"/>
</dbReference>
<accession>A0A317G4R1</accession>
<feature type="transmembrane region" description="Helical" evidence="1">
    <location>
        <begin position="96"/>
        <end position="116"/>
    </location>
</feature>
<dbReference type="InterPro" id="IPR043128">
    <property type="entry name" value="Rev_trsase/Diguanyl_cyclase"/>
</dbReference>
<gene>
    <name evidence="3" type="ORF">CPT75_18520</name>
</gene>
<evidence type="ECO:0000259" key="2">
    <source>
        <dbReference type="PROSITE" id="PS50887"/>
    </source>
</evidence>
<keyword evidence="4" id="KW-1185">Reference proteome</keyword>
<dbReference type="GO" id="GO:0052621">
    <property type="term" value="F:diguanylate cyclase activity"/>
    <property type="evidence" value="ECO:0007669"/>
    <property type="project" value="TreeGrafter"/>
</dbReference>
<sequence>MLAKKDNNPMKIFKLFTKDDDVFCDYRDRINELNYERIGKLSMMGATLPIMAVVFFLIVGDFEGSFESAMIMIYFATLRVVYNFRGKDRPFKNSTIIFYLVVVPILLFAASVDSYFDPEEEGFTSLLFLCVIPCLIIDKPRRLWSFMIGVAVTYGVIFDFYNDGAVMEAFTSHIAVASIVSIVISGYVLTIQIENIRRGEELSYQSEHDGMTGLFNRAGGEKRISEYLEEGCSGFFYLIDVDNFKEVNDSFGHDIGDEVLEDISGILTESSSDKDVLMRIGGDEFVGFAQGVFTEEMIQRRFERIKSGLRWTRFFRNYKQKITLSMGAVILDSKTDYTYKTLYKTADELLYTSKRNGKNVLTAQ</sequence>
<name>A0A317G4R1_BUTFI</name>
<dbReference type="PANTHER" id="PTHR45138">
    <property type="entry name" value="REGULATORY COMPONENTS OF SENSORY TRANSDUCTION SYSTEM"/>
    <property type="match status" value="1"/>
</dbReference>
<proteinExistence type="predicted"/>
<protein>
    <recommendedName>
        <fullName evidence="2">GGDEF domain-containing protein</fullName>
    </recommendedName>
</protein>
<evidence type="ECO:0000256" key="1">
    <source>
        <dbReference type="SAM" id="Phobius"/>
    </source>
</evidence>
<dbReference type="InterPro" id="IPR000160">
    <property type="entry name" value="GGDEF_dom"/>
</dbReference>
<dbReference type="InterPro" id="IPR029787">
    <property type="entry name" value="Nucleotide_cyclase"/>
</dbReference>
<keyword evidence="1" id="KW-1133">Transmembrane helix</keyword>
<dbReference type="SMART" id="SM00267">
    <property type="entry name" value="GGDEF"/>
    <property type="match status" value="1"/>
</dbReference>
<feature type="transmembrane region" description="Helical" evidence="1">
    <location>
        <begin position="173"/>
        <end position="193"/>
    </location>
</feature>
<dbReference type="CDD" id="cd01949">
    <property type="entry name" value="GGDEF"/>
    <property type="match status" value="1"/>
</dbReference>
<keyword evidence="1" id="KW-0812">Transmembrane</keyword>
<dbReference type="SUPFAM" id="SSF55073">
    <property type="entry name" value="Nucleotide cyclase"/>
    <property type="match status" value="1"/>
</dbReference>
<organism evidence="3 4">
    <name type="scientific">Butyrivibrio fibrisolvens</name>
    <dbReference type="NCBI Taxonomy" id="831"/>
    <lineage>
        <taxon>Bacteria</taxon>
        <taxon>Bacillati</taxon>
        <taxon>Bacillota</taxon>
        <taxon>Clostridia</taxon>
        <taxon>Lachnospirales</taxon>
        <taxon>Lachnospiraceae</taxon>
        <taxon>Butyrivibrio</taxon>
    </lineage>
</organism>
<feature type="transmembrane region" description="Helical" evidence="1">
    <location>
        <begin position="143"/>
        <end position="161"/>
    </location>
</feature>
<dbReference type="GO" id="GO:0043709">
    <property type="term" value="P:cell adhesion involved in single-species biofilm formation"/>
    <property type="evidence" value="ECO:0007669"/>
    <property type="project" value="TreeGrafter"/>
</dbReference>
<dbReference type="NCBIfam" id="TIGR00254">
    <property type="entry name" value="GGDEF"/>
    <property type="match status" value="1"/>
</dbReference>
<dbReference type="GO" id="GO:0005886">
    <property type="term" value="C:plasma membrane"/>
    <property type="evidence" value="ECO:0007669"/>
    <property type="project" value="TreeGrafter"/>
</dbReference>
<evidence type="ECO:0000313" key="3">
    <source>
        <dbReference type="EMBL" id="PWT28968.1"/>
    </source>
</evidence>
<dbReference type="PROSITE" id="PS50887">
    <property type="entry name" value="GGDEF"/>
    <property type="match status" value="1"/>
</dbReference>
<feature type="domain" description="GGDEF" evidence="2">
    <location>
        <begin position="232"/>
        <end position="364"/>
    </location>
</feature>
<dbReference type="PANTHER" id="PTHR45138:SF9">
    <property type="entry name" value="DIGUANYLATE CYCLASE DGCM-RELATED"/>
    <property type="match status" value="1"/>
</dbReference>
<feature type="transmembrane region" description="Helical" evidence="1">
    <location>
        <begin position="122"/>
        <end position="138"/>
    </location>
</feature>
<feature type="transmembrane region" description="Helical" evidence="1">
    <location>
        <begin position="41"/>
        <end position="60"/>
    </location>
</feature>
<reference evidence="3 4" key="1">
    <citation type="submission" date="2017-09" db="EMBL/GenBank/DDBJ databases">
        <title>High-quality draft genome sequence of Butyrivibrio fibrisolvens INBov1, isolated from cow rumen.</title>
        <authorList>
            <person name="Rodriguez Hernaez J."/>
            <person name="Rivarola M."/>
            <person name="Paniego N."/>
            <person name="Cravero S."/>
            <person name="Ceron Cucchi M."/>
            <person name="Martinez M.C."/>
        </authorList>
    </citation>
    <scope>NUCLEOTIDE SEQUENCE [LARGE SCALE GENOMIC DNA]</scope>
    <source>
        <strain evidence="3 4">INBov1</strain>
    </source>
</reference>
<comment type="caution">
    <text evidence="3">The sequence shown here is derived from an EMBL/GenBank/DDBJ whole genome shotgun (WGS) entry which is preliminary data.</text>
</comment>
<dbReference type="EMBL" id="NXNG01000001">
    <property type="protein sequence ID" value="PWT28968.1"/>
    <property type="molecule type" value="Genomic_DNA"/>
</dbReference>
<dbReference type="Gene3D" id="3.30.70.270">
    <property type="match status" value="1"/>
</dbReference>
<dbReference type="GO" id="GO:1902201">
    <property type="term" value="P:negative regulation of bacterial-type flagellum-dependent cell motility"/>
    <property type="evidence" value="ECO:0007669"/>
    <property type="project" value="TreeGrafter"/>
</dbReference>